<dbReference type="InterPro" id="IPR050428">
    <property type="entry name" value="TCS_sensor_his_kinase"/>
</dbReference>
<gene>
    <name evidence="10" type="ORF">GGR21_002424</name>
</gene>
<dbReference type="EC" id="2.7.13.3" evidence="2"/>
<proteinExistence type="predicted"/>
<dbReference type="CDD" id="cd00082">
    <property type="entry name" value="HisKA"/>
    <property type="match status" value="1"/>
</dbReference>
<evidence type="ECO:0000256" key="2">
    <source>
        <dbReference type="ARBA" id="ARBA00012438"/>
    </source>
</evidence>
<dbReference type="InterPro" id="IPR036890">
    <property type="entry name" value="HATPase_C_sf"/>
</dbReference>
<evidence type="ECO:0000256" key="3">
    <source>
        <dbReference type="ARBA" id="ARBA00022553"/>
    </source>
</evidence>
<evidence type="ECO:0000313" key="10">
    <source>
        <dbReference type="EMBL" id="MBB4036518.1"/>
    </source>
</evidence>
<evidence type="ECO:0000256" key="8">
    <source>
        <dbReference type="SAM" id="Phobius"/>
    </source>
</evidence>
<dbReference type="Gene3D" id="1.10.287.130">
    <property type="match status" value="1"/>
</dbReference>
<keyword evidence="7 8" id="KW-1133">Transmembrane helix</keyword>
<comment type="catalytic activity">
    <reaction evidence="1">
        <text>ATP + protein L-histidine = ADP + protein N-phospho-L-histidine.</text>
        <dbReference type="EC" id="2.7.13.3"/>
    </reaction>
</comment>
<dbReference type="PANTHER" id="PTHR45436">
    <property type="entry name" value="SENSOR HISTIDINE KINASE YKOH"/>
    <property type="match status" value="1"/>
</dbReference>
<feature type="transmembrane region" description="Helical" evidence="8">
    <location>
        <begin position="7"/>
        <end position="30"/>
    </location>
</feature>
<dbReference type="InterPro" id="IPR005467">
    <property type="entry name" value="His_kinase_dom"/>
</dbReference>
<name>A0A840CQV9_9BACT</name>
<keyword evidence="11" id="KW-1185">Reference proteome</keyword>
<dbReference type="GO" id="GO:0005886">
    <property type="term" value="C:plasma membrane"/>
    <property type="evidence" value="ECO:0007669"/>
    <property type="project" value="TreeGrafter"/>
</dbReference>
<keyword evidence="4" id="KW-0808">Transferase</keyword>
<evidence type="ECO:0000256" key="1">
    <source>
        <dbReference type="ARBA" id="ARBA00000085"/>
    </source>
</evidence>
<dbReference type="Pfam" id="PF00512">
    <property type="entry name" value="HisKA"/>
    <property type="match status" value="1"/>
</dbReference>
<reference evidence="10 11" key="1">
    <citation type="submission" date="2020-08" db="EMBL/GenBank/DDBJ databases">
        <title>Genomic Encyclopedia of Type Strains, Phase IV (KMG-IV): sequencing the most valuable type-strain genomes for metagenomic binning, comparative biology and taxonomic classification.</title>
        <authorList>
            <person name="Goeker M."/>
        </authorList>
    </citation>
    <scope>NUCLEOTIDE SEQUENCE [LARGE SCALE GENOMIC DNA]</scope>
    <source>
        <strain evidence="10 11">DSM 104969</strain>
    </source>
</reference>
<organism evidence="10 11">
    <name type="scientific">Dysgonomonas hofstadii</name>
    <dbReference type="NCBI Taxonomy" id="637886"/>
    <lineage>
        <taxon>Bacteria</taxon>
        <taxon>Pseudomonadati</taxon>
        <taxon>Bacteroidota</taxon>
        <taxon>Bacteroidia</taxon>
        <taxon>Bacteroidales</taxon>
        <taxon>Dysgonomonadaceae</taxon>
        <taxon>Dysgonomonas</taxon>
    </lineage>
</organism>
<dbReference type="PANTHER" id="PTHR45436:SF5">
    <property type="entry name" value="SENSOR HISTIDINE KINASE TRCS"/>
    <property type="match status" value="1"/>
</dbReference>
<dbReference type="Pfam" id="PF02518">
    <property type="entry name" value="HATPase_c"/>
    <property type="match status" value="1"/>
</dbReference>
<dbReference type="SMART" id="SM00388">
    <property type="entry name" value="HisKA"/>
    <property type="match status" value="1"/>
</dbReference>
<dbReference type="AlphaFoldDB" id="A0A840CQV9"/>
<dbReference type="EMBL" id="JACIEP010000008">
    <property type="protein sequence ID" value="MBB4036518.1"/>
    <property type="molecule type" value="Genomic_DNA"/>
</dbReference>
<dbReference type="CDD" id="cd00075">
    <property type="entry name" value="HATPase"/>
    <property type="match status" value="1"/>
</dbReference>
<dbReference type="SUPFAM" id="SSF55874">
    <property type="entry name" value="ATPase domain of HSP90 chaperone/DNA topoisomerase II/histidine kinase"/>
    <property type="match status" value="1"/>
</dbReference>
<sequence length="423" mass="49616">MKLIYRIIIRLSIILSIVLTLWAGFFYITIMDEINDEIDDSLEDYSEQIIVRFLAGEELPSESSNTNNQYYLSEITPEYALSKPHVSYIDSMVYIPQKRETEPARILSTIYKDENEKYYELVVFTPTIEKKDLKEAILYWIIFLYLGLLLVIILVNVWVYQRSNRPLYKLLAWMDNYNIGGKNTPLENETDITEYRKLNETVVRNMQRAEEVFEEQKQFIGNASHEMQTPLAVCCNRLENLMEDEILSESQLEELAKVQQTLEYITKLNKSLLLLSKIDNRQFTEKHNIKLNSLINKFIQDYMEVYSHMNIHMEIKETGVFNICMNETLASILINNLIKNCYVHNIPDGHIYIEVFPSKIVFKNTGQDFPLNAKLIFERFYQGNKKEGSTGLGLALVKSICDMEKLHLDYSFEDNLHCFEICI</sequence>
<dbReference type="Proteomes" id="UP000555103">
    <property type="component" value="Unassembled WGS sequence"/>
</dbReference>
<accession>A0A840CQV9</accession>
<keyword evidence="5 8" id="KW-0812">Transmembrane</keyword>
<evidence type="ECO:0000259" key="9">
    <source>
        <dbReference type="PROSITE" id="PS50109"/>
    </source>
</evidence>
<comment type="caution">
    <text evidence="10">The sequence shown here is derived from an EMBL/GenBank/DDBJ whole genome shotgun (WGS) entry which is preliminary data.</text>
</comment>
<feature type="domain" description="Histidine kinase" evidence="9">
    <location>
        <begin position="222"/>
        <end position="423"/>
    </location>
</feature>
<keyword evidence="8" id="KW-0472">Membrane</keyword>
<evidence type="ECO:0000256" key="6">
    <source>
        <dbReference type="ARBA" id="ARBA00022777"/>
    </source>
</evidence>
<evidence type="ECO:0000256" key="4">
    <source>
        <dbReference type="ARBA" id="ARBA00022679"/>
    </source>
</evidence>
<dbReference type="PROSITE" id="PS50109">
    <property type="entry name" value="HIS_KIN"/>
    <property type="match status" value="1"/>
</dbReference>
<dbReference type="GO" id="GO:0000155">
    <property type="term" value="F:phosphorelay sensor kinase activity"/>
    <property type="evidence" value="ECO:0007669"/>
    <property type="project" value="InterPro"/>
</dbReference>
<dbReference type="InterPro" id="IPR003661">
    <property type="entry name" value="HisK_dim/P_dom"/>
</dbReference>
<keyword evidence="6 10" id="KW-0418">Kinase</keyword>
<feature type="transmembrane region" description="Helical" evidence="8">
    <location>
        <begin position="137"/>
        <end position="160"/>
    </location>
</feature>
<dbReference type="Gene3D" id="3.30.565.10">
    <property type="entry name" value="Histidine kinase-like ATPase, C-terminal domain"/>
    <property type="match status" value="1"/>
</dbReference>
<protein>
    <recommendedName>
        <fullName evidence="2">histidine kinase</fullName>
        <ecNumber evidence="2">2.7.13.3</ecNumber>
    </recommendedName>
</protein>
<dbReference type="SUPFAM" id="SSF47384">
    <property type="entry name" value="Homodimeric domain of signal transducing histidine kinase"/>
    <property type="match status" value="1"/>
</dbReference>
<dbReference type="InterPro" id="IPR036097">
    <property type="entry name" value="HisK_dim/P_sf"/>
</dbReference>
<dbReference type="InterPro" id="IPR003594">
    <property type="entry name" value="HATPase_dom"/>
</dbReference>
<evidence type="ECO:0000313" key="11">
    <source>
        <dbReference type="Proteomes" id="UP000555103"/>
    </source>
</evidence>
<evidence type="ECO:0000256" key="5">
    <source>
        <dbReference type="ARBA" id="ARBA00022692"/>
    </source>
</evidence>
<evidence type="ECO:0000256" key="7">
    <source>
        <dbReference type="ARBA" id="ARBA00022989"/>
    </source>
</evidence>
<dbReference type="SMART" id="SM00387">
    <property type="entry name" value="HATPase_c"/>
    <property type="match status" value="1"/>
</dbReference>
<keyword evidence="3" id="KW-0597">Phosphoprotein</keyword>
<dbReference type="RefSeq" id="WP_183307420.1">
    <property type="nucleotide sequence ID" value="NZ_JACIEP010000008.1"/>
</dbReference>